<gene>
    <name evidence="2" type="ORF">Ahy_B03g065864</name>
</gene>
<dbReference type="EMBL" id="SDMP01000013">
    <property type="protein sequence ID" value="RYR20663.1"/>
    <property type="molecule type" value="Genomic_DNA"/>
</dbReference>
<feature type="region of interest" description="Disordered" evidence="1">
    <location>
        <begin position="41"/>
        <end position="70"/>
    </location>
</feature>
<keyword evidence="3" id="KW-1185">Reference proteome</keyword>
<protein>
    <recommendedName>
        <fullName evidence="4">Aspartic peptidase DDI1-type domain-containing protein</fullName>
    </recommendedName>
</protein>
<comment type="caution">
    <text evidence="2">The sequence shown here is derived from an EMBL/GenBank/DDBJ whole genome shotgun (WGS) entry which is preliminary data.</text>
</comment>
<dbReference type="AlphaFoldDB" id="A0A445A2J3"/>
<proteinExistence type="predicted"/>
<name>A0A445A2J3_ARAHY</name>
<feature type="region of interest" description="Disordered" evidence="1">
    <location>
        <begin position="109"/>
        <end position="128"/>
    </location>
</feature>
<feature type="compositionally biased region" description="Polar residues" evidence="1">
    <location>
        <begin position="58"/>
        <end position="70"/>
    </location>
</feature>
<evidence type="ECO:0008006" key="4">
    <source>
        <dbReference type="Google" id="ProtNLM"/>
    </source>
</evidence>
<dbReference type="Proteomes" id="UP000289738">
    <property type="component" value="Chromosome B03"/>
</dbReference>
<evidence type="ECO:0000313" key="2">
    <source>
        <dbReference type="EMBL" id="RYR20663.1"/>
    </source>
</evidence>
<accession>A0A445A2J3</accession>
<evidence type="ECO:0000256" key="1">
    <source>
        <dbReference type="SAM" id="MobiDB-lite"/>
    </source>
</evidence>
<organism evidence="2 3">
    <name type="scientific">Arachis hypogaea</name>
    <name type="common">Peanut</name>
    <dbReference type="NCBI Taxonomy" id="3818"/>
    <lineage>
        <taxon>Eukaryota</taxon>
        <taxon>Viridiplantae</taxon>
        <taxon>Streptophyta</taxon>
        <taxon>Embryophyta</taxon>
        <taxon>Tracheophyta</taxon>
        <taxon>Spermatophyta</taxon>
        <taxon>Magnoliopsida</taxon>
        <taxon>eudicotyledons</taxon>
        <taxon>Gunneridae</taxon>
        <taxon>Pentapetalae</taxon>
        <taxon>rosids</taxon>
        <taxon>fabids</taxon>
        <taxon>Fabales</taxon>
        <taxon>Fabaceae</taxon>
        <taxon>Papilionoideae</taxon>
        <taxon>50 kb inversion clade</taxon>
        <taxon>dalbergioids sensu lato</taxon>
        <taxon>Dalbergieae</taxon>
        <taxon>Pterocarpus clade</taxon>
        <taxon>Arachis</taxon>
    </lineage>
</organism>
<sequence length="453" mass="50480">MVGMSYDFDVALDDFESQVRSVYPRAGDVIFEKEKMKKELAHREEQARQRQSIRRIEGQSSKAPQQNVSSGFGIVKNSRIEMFIIDEIHNGDIEDLLEISIPISVVEPEDTQGNKKPQWDKGKGATPSVHSQIVFPSNGETCPKGILSPANLEKGKAIAHSPGTDKDRGTDLDEEYFEEGDDEMVGTVLIIPTDMRVTLKKIMDMDAEEAFSFIRYEDEPGYFLRPTEKQKSHLRPLHITTTLSGIKVNKVLIDGGAAISLLPKRMLMKVGKRPDDLVPTNIAVTDFSVAPSTSECDPNWLGLFILRDLRHCSMDHVQDVSNYLSERSFTLSLSRTESASACLNFSYWALSSCFSHSSCLASIETISWTSCCCSCWALARGVAISALLFRILAMSLNENSLRDSQIKFFTGSFDWLKGCSIAFCLSSDLSFFFFDFLKFFLGSYASVECGAGT</sequence>
<reference evidence="2 3" key="1">
    <citation type="submission" date="2019-01" db="EMBL/GenBank/DDBJ databases">
        <title>Sequencing of cultivated peanut Arachis hypogaea provides insights into genome evolution and oil improvement.</title>
        <authorList>
            <person name="Chen X."/>
        </authorList>
    </citation>
    <scope>NUCLEOTIDE SEQUENCE [LARGE SCALE GENOMIC DNA]</scope>
    <source>
        <strain evidence="3">cv. Fuhuasheng</strain>
        <tissue evidence="2">Leaves</tissue>
    </source>
</reference>
<evidence type="ECO:0000313" key="3">
    <source>
        <dbReference type="Proteomes" id="UP000289738"/>
    </source>
</evidence>